<dbReference type="SUPFAM" id="SSF53335">
    <property type="entry name" value="S-adenosyl-L-methionine-dependent methyltransferases"/>
    <property type="match status" value="1"/>
</dbReference>
<dbReference type="InterPro" id="IPR029063">
    <property type="entry name" value="SAM-dependent_MTases_sf"/>
</dbReference>
<dbReference type="Gene3D" id="3.40.50.150">
    <property type="entry name" value="Vaccinia Virus protein VP39"/>
    <property type="match status" value="1"/>
</dbReference>
<organism evidence="1 2">
    <name type="scientific">Gekko japonicus</name>
    <name type="common">Schlegel's Japanese gecko</name>
    <dbReference type="NCBI Taxonomy" id="146911"/>
    <lineage>
        <taxon>Eukaryota</taxon>
        <taxon>Metazoa</taxon>
        <taxon>Chordata</taxon>
        <taxon>Craniata</taxon>
        <taxon>Vertebrata</taxon>
        <taxon>Euteleostomi</taxon>
        <taxon>Lepidosauria</taxon>
        <taxon>Squamata</taxon>
        <taxon>Bifurcata</taxon>
        <taxon>Gekkota</taxon>
        <taxon>Gekkonidae</taxon>
        <taxon>Gekkoninae</taxon>
        <taxon>Gekko</taxon>
    </lineage>
</organism>
<dbReference type="Proteomes" id="UP000694871">
    <property type="component" value="Unplaced"/>
</dbReference>
<proteinExistence type="predicted"/>
<evidence type="ECO:0000313" key="1">
    <source>
        <dbReference type="Proteomes" id="UP000694871"/>
    </source>
</evidence>
<accession>A0ABM1JPP5</accession>
<evidence type="ECO:0000313" key="2">
    <source>
        <dbReference type="RefSeq" id="XP_015263432.1"/>
    </source>
</evidence>
<protein>
    <submittedName>
        <fullName evidence="2">Carnosine N-methyltransferase 2-like</fullName>
    </submittedName>
</protein>
<dbReference type="GeneID" id="107107645"/>
<name>A0ABM1JPP5_GEKJA</name>
<gene>
    <name evidence="2" type="primary">LOC107107645</name>
</gene>
<feature type="non-terminal residue" evidence="2">
    <location>
        <position position="254"/>
    </location>
</feature>
<keyword evidence="1" id="KW-1185">Reference proteome</keyword>
<dbReference type="RefSeq" id="XP_015263432.1">
    <property type="nucleotide sequence ID" value="XM_015407946.1"/>
</dbReference>
<reference evidence="2" key="1">
    <citation type="submission" date="2025-08" db="UniProtKB">
        <authorList>
            <consortium name="RefSeq"/>
        </authorList>
    </citation>
    <scope>IDENTIFICATION</scope>
</reference>
<sequence length="254" mass="28874">MYWHSAGVYKPQESKTDILKKERVCRKFIDNMEPVTKVKRVCKTKPSTITDCCVRGGVFPNGFCPMNGPRLLVVRTIDEADGYVARRLKSDRFERDTLLTSSDESASLPKELCVTHSMRSLTPEEYAKAFQSFLDHSTEHQCMDQFNKKELPNIVASLGNGKSTINVLGVGSGTGEQDLKMIRIIQSKHPGAFINNEVIEPNPEHILAYKEAIKNSSDLNNVSFTWHQLTSMEYEKQAKEWNVGKKYDFIHLIQ</sequence>